<evidence type="ECO:0000256" key="2">
    <source>
        <dbReference type="SAM" id="SignalP"/>
    </source>
</evidence>
<dbReference type="InterPro" id="IPR008258">
    <property type="entry name" value="Transglycosylase_SLT_dom_1"/>
</dbReference>
<dbReference type="RefSeq" id="WP_183118591.1">
    <property type="nucleotide sequence ID" value="NZ_JABEQF010000003.1"/>
</dbReference>
<comment type="caution">
    <text evidence="4">The sequence shown here is derived from an EMBL/GenBank/DDBJ whole genome shotgun (WGS) entry which is preliminary data.</text>
</comment>
<dbReference type="SUPFAM" id="SSF53955">
    <property type="entry name" value="Lysozyme-like"/>
    <property type="match status" value="1"/>
</dbReference>
<protein>
    <submittedName>
        <fullName evidence="4">Transglycosylase SLT domain-containing protein</fullName>
    </submittedName>
</protein>
<keyword evidence="2" id="KW-0732">Signal</keyword>
<evidence type="ECO:0000313" key="5">
    <source>
        <dbReference type="Proteomes" id="UP000555756"/>
    </source>
</evidence>
<dbReference type="InterPro" id="IPR023346">
    <property type="entry name" value="Lysozyme-like_dom_sf"/>
</dbReference>
<feature type="domain" description="Transglycosylase SLT" evidence="3">
    <location>
        <begin position="84"/>
        <end position="163"/>
    </location>
</feature>
<keyword evidence="5" id="KW-1185">Reference proteome</keyword>
<dbReference type="EMBL" id="JABEQF010000003">
    <property type="protein sequence ID" value="MBB2189439.1"/>
    <property type="molecule type" value="Genomic_DNA"/>
</dbReference>
<name>A0A7W4JR86_9PROT</name>
<feature type="signal peptide" evidence="2">
    <location>
        <begin position="1"/>
        <end position="27"/>
    </location>
</feature>
<reference evidence="4 5" key="1">
    <citation type="submission" date="2020-04" db="EMBL/GenBank/DDBJ databases">
        <title>Description of novel Gluconacetobacter.</title>
        <authorList>
            <person name="Sombolestani A."/>
        </authorList>
    </citation>
    <scope>NUCLEOTIDE SEQUENCE [LARGE SCALE GENOMIC DNA]</scope>
    <source>
        <strain evidence="4 5">LMG 21311</strain>
    </source>
</reference>
<sequence length="287" mass="30698">MPVFPIRRPLCLALVAAILFPHVPAAAGRTPEAALCLAATAQAERALRIPDGFLAAMSRVESGKLEPDGVISAWPWTVNAAGAGYHYATREEAMAAVRMFRQEGITSIDVGCMQVNLQQHPDAFPSLEQAFDPVRNALYAGTFLLQMHDKTGSWPRAAAAYHSQTPGLGPSYQWKVLEEWAVPQDGRGARPFPRKGGQTAPSAVAQIFPHPVAPLTARHTPVMVAAAPGEDGKPAAGPARVFHPYEGDRHFAEAPTHKAVTSGVRGRTLASYRSAPVALAGSQRPMY</sequence>
<dbReference type="AlphaFoldDB" id="A0A7W4JR86"/>
<evidence type="ECO:0000313" key="4">
    <source>
        <dbReference type="EMBL" id="MBB2189439.1"/>
    </source>
</evidence>
<dbReference type="Proteomes" id="UP000555756">
    <property type="component" value="Unassembled WGS sequence"/>
</dbReference>
<proteinExistence type="inferred from homology"/>
<dbReference type="Pfam" id="PF01464">
    <property type="entry name" value="SLT"/>
    <property type="match status" value="1"/>
</dbReference>
<evidence type="ECO:0000259" key="3">
    <source>
        <dbReference type="Pfam" id="PF01464"/>
    </source>
</evidence>
<gene>
    <name evidence="4" type="ORF">HLH34_05600</name>
</gene>
<organism evidence="4 5">
    <name type="scientific">Gluconacetobacter azotocaptans</name>
    <dbReference type="NCBI Taxonomy" id="142834"/>
    <lineage>
        <taxon>Bacteria</taxon>
        <taxon>Pseudomonadati</taxon>
        <taxon>Pseudomonadota</taxon>
        <taxon>Alphaproteobacteria</taxon>
        <taxon>Acetobacterales</taxon>
        <taxon>Acetobacteraceae</taxon>
        <taxon>Gluconacetobacter</taxon>
    </lineage>
</organism>
<accession>A0A7W4JR86</accession>
<feature type="chain" id="PRO_5031251605" evidence="2">
    <location>
        <begin position="28"/>
        <end position="287"/>
    </location>
</feature>
<evidence type="ECO:0000256" key="1">
    <source>
        <dbReference type="ARBA" id="ARBA00009387"/>
    </source>
</evidence>
<comment type="similarity">
    <text evidence="1">Belongs to the virb1 family.</text>
</comment>